<dbReference type="EMBL" id="KC469893">
    <property type="protein sequence ID" value="AMS36870.1"/>
    <property type="molecule type" value="Genomic_DNA"/>
</dbReference>
<reference evidence="1" key="2">
    <citation type="journal article" date="2013" name="Genome Res.">
        <title>Genomic architecture of adaptive color pattern divergence and convergence in Heliconius butterflies.</title>
        <authorList>
            <person name="Supple M.A."/>
            <person name="Hines H.M."/>
            <person name="Dasmahapatra K.K."/>
            <person name="Lewis J.J."/>
            <person name="Nielsen D.M."/>
            <person name="Lavoie C."/>
            <person name="Ray D.A."/>
            <person name="Salazar C."/>
            <person name="McMillan W.O."/>
            <person name="Counterman B.A."/>
        </authorList>
    </citation>
    <scope>NUCLEOTIDE SEQUENCE</scope>
</reference>
<evidence type="ECO:0000313" key="1">
    <source>
        <dbReference type="EMBL" id="AMS36870.1"/>
    </source>
</evidence>
<reference evidence="1" key="3">
    <citation type="submission" date="2016-03" db="EMBL/GenBank/DDBJ databases">
        <authorList>
            <person name="Ploux O."/>
        </authorList>
    </citation>
    <scope>NUCLEOTIDE SEQUENCE</scope>
</reference>
<sequence length="190" mass="22678">MDTRVFRGSDLGTDHYLVVARIRGLFAGWRSYTRCPDLESNYRIRSWKLQDPPTRQGYQERVSKKLDSSESGNGNIEVCWQNLRDCMKEAAIEVCGKGKRGFSKKRDEWWDDEVQDAVERKKKAWQDYKASGKDKSMRAIKKKEYQLQKHQTKVLIKMKREKAENERDERLTNNFKENTKLFWREFKITI</sequence>
<name>A0A142LSZ6_HELEA</name>
<proteinExistence type="predicted"/>
<protein>
    <submittedName>
        <fullName evidence="1">Uncharacterized protein</fullName>
    </submittedName>
</protein>
<reference evidence="1" key="1">
    <citation type="submission" date="2010-07" db="EMBL/GenBank/DDBJ databases">
        <authorList>
            <person name="Sid Ahmed O."/>
        </authorList>
    </citation>
    <scope>NUCLEOTIDE SEQUENCE</scope>
</reference>
<accession>A0A142LSZ6</accession>
<dbReference type="AlphaFoldDB" id="A0A142LSZ6"/>
<organism evidence="1">
    <name type="scientific">Heliconius erato</name>
    <name type="common">Crimson patched longwing butterfly</name>
    <dbReference type="NCBI Taxonomy" id="33431"/>
    <lineage>
        <taxon>Eukaryota</taxon>
        <taxon>Metazoa</taxon>
        <taxon>Ecdysozoa</taxon>
        <taxon>Arthropoda</taxon>
        <taxon>Hexapoda</taxon>
        <taxon>Insecta</taxon>
        <taxon>Pterygota</taxon>
        <taxon>Neoptera</taxon>
        <taxon>Endopterygota</taxon>
        <taxon>Lepidoptera</taxon>
        <taxon>Glossata</taxon>
        <taxon>Ditrysia</taxon>
        <taxon>Papilionoidea</taxon>
        <taxon>Nymphalidae</taxon>
        <taxon>Heliconiinae</taxon>
        <taxon>Heliconiini</taxon>
        <taxon>Heliconius</taxon>
    </lineage>
</organism>